<evidence type="ECO:0000313" key="2">
    <source>
        <dbReference type="EMBL" id="MDP9823733.1"/>
    </source>
</evidence>
<dbReference type="Pfam" id="PF00067">
    <property type="entry name" value="p450"/>
    <property type="match status" value="1"/>
</dbReference>
<keyword evidence="3" id="KW-1185">Reference proteome</keyword>
<comment type="caution">
    <text evidence="2">The sequence shown here is derived from an EMBL/GenBank/DDBJ whole genome shotgun (WGS) entry which is preliminary data.</text>
</comment>
<dbReference type="Gene3D" id="1.10.630.10">
    <property type="entry name" value="Cytochrome P450"/>
    <property type="match status" value="1"/>
</dbReference>
<evidence type="ECO:0000313" key="3">
    <source>
        <dbReference type="Proteomes" id="UP001240447"/>
    </source>
</evidence>
<organism evidence="2 3">
    <name type="scientific">Nocardioides massiliensis</name>
    <dbReference type="NCBI Taxonomy" id="1325935"/>
    <lineage>
        <taxon>Bacteria</taxon>
        <taxon>Bacillati</taxon>
        <taxon>Actinomycetota</taxon>
        <taxon>Actinomycetes</taxon>
        <taxon>Propionibacteriales</taxon>
        <taxon>Nocardioidaceae</taxon>
        <taxon>Nocardioides</taxon>
    </lineage>
</organism>
<proteinExistence type="inferred from homology"/>
<gene>
    <name evidence="2" type="ORF">J2S59_003542</name>
</gene>
<dbReference type="SUPFAM" id="SSF48264">
    <property type="entry name" value="Cytochrome P450"/>
    <property type="match status" value="1"/>
</dbReference>
<dbReference type="Proteomes" id="UP001240447">
    <property type="component" value="Unassembled WGS sequence"/>
</dbReference>
<dbReference type="RefSeq" id="WP_306825350.1">
    <property type="nucleotide sequence ID" value="NZ_JAUSQM010000001.1"/>
</dbReference>
<dbReference type="InterPro" id="IPR036396">
    <property type="entry name" value="Cyt_P450_sf"/>
</dbReference>
<name>A0ABT9NTI1_9ACTN</name>
<dbReference type="EMBL" id="JAUSQM010000001">
    <property type="protein sequence ID" value="MDP9823733.1"/>
    <property type="molecule type" value="Genomic_DNA"/>
</dbReference>
<dbReference type="PANTHER" id="PTHR46696:SF1">
    <property type="entry name" value="CYTOCHROME P450 YJIB-RELATED"/>
    <property type="match status" value="1"/>
</dbReference>
<sequence length="382" mass="41430">MSDPGPPARCPASSGPPTWHVTRHADVVAVAQDARSFSSAVSRHLQIPNGLDGAEHARFRPLVESFFTEDRMDALEPDLRAIAAEVVRSLPRDHPVETVADLGRPFAVRATCTWLGWPDSLETTLLDWMRDNHAATRSADHTRTSEVAARFDAIITELTRVRRDAGEAAPGDVTTELTQATVDGRPLEDAEIVSILRNWTAGDIASVALCVGVVVRYLADHPDVQEQVRRSRHDRGALERAIDEMLRIDDPFVANRRVVAEPTEIGGVALDRGDRLQLRWTAANRDPARFGDPDAYRPEENAPHNLVYGTGPHVCPGRSLATLELRVVLEEVLDATTRIDSVGQVVREDPPLGGYASAPVVLRTDASTTGAGSGISAGAPSR</sequence>
<comment type="similarity">
    <text evidence="1">Belongs to the cytochrome P450 family.</text>
</comment>
<evidence type="ECO:0000256" key="1">
    <source>
        <dbReference type="ARBA" id="ARBA00010617"/>
    </source>
</evidence>
<accession>A0ABT9NTI1</accession>
<reference evidence="2 3" key="1">
    <citation type="submission" date="2023-07" db="EMBL/GenBank/DDBJ databases">
        <title>Sequencing the genomes of 1000 actinobacteria strains.</title>
        <authorList>
            <person name="Klenk H.-P."/>
        </authorList>
    </citation>
    <scope>NUCLEOTIDE SEQUENCE [LARGE SCALE GENOMIC DNA]</scope>
    <source>
        <strain evidence="2 3">GD13</strain>
    </source>
</reference>
<protein>
    <submittedName>
        <fullName evidence="2">Cytochrome P450</fullName>
    </submittedName>
</protein>
<dbReference type="PANTHER" id="PTHR46696">
    <property type="entry name" value="P450, PUTATIVE (EUROFUNG)-RELATED"/>
    <property type="match status" value="1"/>
</dbReference>
<dbReference type="InterPro" id="IPR001128">
    <property type="entry name" value="Cyt_P450"/>
</dbReference>